<evidence type="ECO:0000313" key="2">
    <source>
        <dbReference type="EMBL" id="KGR83215.1"/>
    </source>
</evidence>
<dbReference type="AlphaFoldDB" id="A0A0A3IID7"/>
<comment type="caution">
    <text evidence="2">The sequence shown here is derived from an EMBL/GenBank/DDBJ whole genome shotgun (WGS) entry which is preliminary data.</text>
</comment>
<dbReference type="SUPFAM" id="SSF55166">
    <property type="entry name" value="Hedgehog/DD-peptidase"/>
    <property type="match status" value="1"/>
</dbReference>
<dbReference type="EMBL" id="JPVP01000058">
    <property type="protein sequence ID" value="KGR83215.1"/>
    <property type="molecule type" value="Genomic_DNA"/>
</dbReference>
<dbReference type="GO" id="GO:0008233">
    <property type="term" value="F:peptidase activity"/>
    <property type="evidence" value="ECO:0007669"/>
    <property type="project" value="InterPro"/>
</dbReference>
<evidence type="ECO:0000259" key="1">
    <source>
        <dbReference type="Pfam" id="PF13539"/>
    </source>
</evidence>
<evidence type="ECO:0000313" key="3">
    <source>
        <dbReference type="Proteomes" id="UP000030437"/>
    </source>
</evidence>
<dbReference type="Pfam" id="PF13539">
    <property type="entry name" value="Peptidase_M15_4"/>
    <property type="match status" value="1"/>
</dbReference>
<dbReference type="Proteomes" id="UP000030437">
    <property type="component" value="Unassembled WGS sequence"/>
</dbReference>
<dbReference type="Gene3D" id="3.30.1380.10">
    <property type="match status" value="1"/>
</dbReference>
<dbReference type="InterPro" id="IPR009045">
    <property type="entry name" value="Zn_M74/Hedgehog-like"/>
</dbReference>
<dbReference type="STRING" id="1220589.CD32_15315"/>
<dbReference type="CDD" id="cd14845">
    <property type="entry name" value="L-Ala-D-Glu_peptidase_like"/>
    <property type="match status" value="1"/>
</dbReference>
<dbReference type="OrthoDB" id="9799970at2"/>
<protein>
    <submittedName>
        <fullName evidence="2">Peptidoglycan L-alanyl-D-glutamate endopeptidase</fullName>
    </submittedName>
</protein>
<sequence length="224" mass="25293">MNVTQTIRDLSALLPAAEQACRLLFQECYKAGIRNLFVSETYRPQARQNYLYEQGRSRSGPIVTWTKTSRHTSRLAWDIACSSPATLYDAALLSKVGAIARKLDITWGGDWSNNRDRPHFEVTNSWKMPKGYQLEGQVIVPSNSKMRVQLIVEDKSEEAEVMEKGQLFNPGSSTLQESAENYLAKAVTDGLIKDVHLKDFQNNLMTGDRLLGLLITIEQRRGNL</sequence>
<feature type="domain" description="Peptidase M15C" evidence="1">
    <location>
        <begin position="67"/>
        <end position="122"/>
    </location>
</feature>
<accession>A0A0A3IID7</accession>
<dbReference type="eggNOG" id="COG1876">
    <property type="taxonomic scope" value="Bacteria"/>
</dbReference>
<keyword evidence="3" id="KW-1185">Reference proteome</keyword>
<gene>
    <name evidence="2" type="ORF">CD32_15315</name>
</gene>
<name>A0A0A3IID7_9BACI</name>
<proteinExistence type="predicted"/>
<reference evidence="2 3" key="1">
    <citation type="submission" date="2014-02" db="EMBL/GenBank/DDBJ databases">
        <title>Draft genome sequence of Lysinibacillus odysseyi NBRC 100172.</title>
        <authorList>
            <person name="Zhang F."/>
            <person name="Wang G."/>
            <person name="Zhang L."/>
        </authorList>
    </citation>
    <scope>NUCLEOTIDE SEQUENCE [LARGE SCALE GENOMIC DNA]</scope>
    <source>
        <strain evidence="2 3">NBRC 100172</strain>
    </source>
</reference>
<organism evidence="2 3">
    <name type="scientific">Lysinibacillus odysseyi 34hs-1 = NBRC 100172</name>
    <dbReference type="NCBI Taxonomy" id="1220589"/>
    <lineage>
        <taxon>Bacteria</taxon>
        <taxon>Bacillati</taxon>
        <taxon>Bacillota</taxon>
        <taxon>Bacilli</taxon>
        <taxon>Bacillales</taxon>
        <taxon>Bacillaceae</taxon>
        <taxon>Lysinibacillus</taxon>
    </lineage>
</organism>
<dbReference type="RefSeq" id="WP_036156194.1">
    <property type="nucleotide sequence ID" value="NZ_AVCX01000003.1"/>
</dbReference>
<dbReference type="InterPro" id="IPR039561">
    <property type="entry name" value="Peptidase_M15C"/>
</dbReference>